<organism evidence="8 9">
    <name type="scientific">Hoeflea algicola</name>
    <dbReference type="NCBI Taxonomy" id="2983763"/>
    <lineage>
        <taxon>Bacteria</taxon>
        <taxon>Pseudomonadati</taxon>
        <taxon>Pseudomonadota</taxon>
        <taxon>Alphaproteobacteria</taxon>
        <taxon>Hyphomicrobiales</taxon>
        <taxon>Rhizobiaceae</taxon>
        <taxon>Hoeflea</taxon>
    </lineage>
</organism>
<dbReference type="EMBL" id="JAOVZR010000001">
    <property type="protein sequence ID" value="MCY0150131.1"/>
    <property type="molecule type" value="Genomic_DNA"/>
</dbReference>
<feature type="transmembrane region" description="Helical" evidence="7">
    <location>
        <begin position="164"/>
        <end position="185"/>
    </location>
</feature>
<feature type="transmembrane region" description="Helical" evidence="7">
    <location>
        <begin position="137"/>
        <end position="157"/>
    </location>
</feature>
<feature type="transmembrane region" description="Helical" evidence="7">
    <location>
        <begin position="317"/>
        <end position="338"/>
    </location>
</feature>
<dbReference type="InterPro" id="IPR018383">
    <property type="entry name" value="UPF0324_pro"/>
</dbReference>
<evidence type="ECO:0000256" key="3">
    <source>
        <dbReference type="ARBA" id="ARBA00022475"/>
    </source>
</evidence>
<dbReference type="Proteomes" id="UP001073227">
    <property type="component" value="Unassembled WGS sequence"/>
</dbReference>
<feature type="transmembrane region" description="Helical" evidence="7">
    <location>
        <begin position="42"/>
        <end position="62"/>
    </location>
</feature>
<proteinExistence type="inferred from homology"/>
<evidence type="ECO:0000313" key="9">
    <source>
        <dbReference type="Proteomes" id="UP001073227"/>
    </source>
</evidence>
<evidence type="ECO:0000256" key="5">
    <source>
        <dbReference type="ARBA" id="ARBA00022989"/>
    </source>
</evidence>
<comment type="caution">
    <text evidence="8">The sequence shown here is derived from an EMBL/GenBank/DDBJ whole genome shotgun (WGS) entry which is preliminary data.</text>
</comment>
<sequence>MKTRIGIDFLDITGAQEDFNSLLPGLVLTASIAVIAIAANKLFAITALSPMILSIILGLMLQNTLGTPSGIAPGVTFSMKRLLRLGIILLGLQITLADALSLGGISVAIIAATLTISFIAIRLVGRVLGVDDALSNLIAAGTSVCGASAVIAANTVAKGSDEDVAYAISCVTVLGSASMFIYPMLASPLGLSDLAYGVWTGATVHEVAQVAGAAFQHSDAAGQYGTISKLTRVVMLAPLVLAMAAVGNIGHQGEIRGHVTMPWFVMGFVCLVLINSAIDLPRMVLDNASLVTTFLLSMALAAMGVQTDIHKLRAKGVQPLLLGVFGWLFITGFGLLMIKSAGY</sequence>
<feature type="transmembrane region" description="Helical" evidence="7">
    <location>
        <begin position="230"/>
        <end position="249"/>
    </location>
</feature>
<evidence type="ECO:0000256" key="6">
    <source>
        <dbReference type="ARBA" id="ARBA00023136"/>
    </source>
</evidence>
<feature type="transmembrane region" description="Helical" evidence="7">
    <location>
        <begin position="261"/>
        <end position="278"/>
    </location>
</feature>
<keyword evidence="5 7" id="KW-1133">Transmembrane helix</keyword>
<evidence type="ECO:0000256" key="4">
    <source>
        <dbReference type="ARBA" id="ARBA00022692"/>
    </source>
</evidence>
<feature type="transmembrane region" description="Helical" evidence="7">
    <location>
        <begin position="284"/>
        <end position="305"/>
    </location>
</feature>
<protein>
    <submittedName>
        <fullName evidence="8">Sulfate exporter family transporter</fullName>
    </submittedName>
</protein>
<comment type="similarity">
    <text evidence="2">Belongs to the UPF0324 family.</text>
</comment>
<keyword evidence="3" id="KW-1003">Cell membrane</keyword>
<feature type="transmembrane region" description="Helical" evidence="7">
    <location>
        <begin position="82"/>
        <end position="100"/>
    </location>
</feature>
<dbReference type="PANTHER" id="PTHR30106">
    <property type="entry name" value="INNER MEMBRANE PROTEIN YEIH-RELATED"/>
    <property type="match status" value="1"/>
</dbReference>
<keyword evidence="6 7" id="KW-0472">Membrane</keyword>
<gene>
    <name evidence="8" type="ORF">OEG84_21095</name>
</gene>
<reference evidence="8" key="1">
    <citation type="submission" date="2022-10" db="EMBL/GenBank/DDBJ databases">
        <title>Hoeflea sp. G2-23, isolated from marine algae.</title>
        <authorList>
            <person name="Kristyanto S."/>
            <person name="Kim J.M."/>
            <person name="Jeon C.O."/>
        </authorList>
    </citation>
    <scope>NUCLEOTIDE SEQUENCE</scope>
    <source>
        <strain evidence="8">G2-23</strain>
    </source>
</reference>
<accession>A0ABT3ZEA9</accession>
<dbReference type="RefSeq" id="WP_267655568.1">
    <property type="nucleotide sequence ID" value="NZ_JAOVZR010000001.1"/>
</dbReference>
<comment type="subcellular location">
    <subcellularLocation>
        <location evidence="1">Cell membrane</location>
        <topology evidence="1">Multi-pass membrane protein</topology>
    </subcellularLocation>
</comment>
<keyword evidence="9" id="KW-1185">Reference proteome</keyword>
<keyword evidence="4 7" id="KW-0812">Transmembrane</keyword>
<dbReference type="Pfam" id="PF03601">
    <property type="entry name" value="Cons_hypoth698"/>
    <property type="match status" value="1"/>
</dbReference>
<evidence type="ECO:0000313" key="8">
    <source>
        <dbReference type="EMBL" id="MCY0150131.1"/>
    </source>
</evidence>
<feature type="transmembrane region" description="Helical" evidence="7">
    <location>
        <begin position="19"/>
        <end position="37"/>
    </location>
</feature>
<dbReference type="PANTHER" id="PTHR30106:SF2">
    <property type="entry name" value="UPF0324 INNER MEMBRANE PROTEIN YEIH"/>
    <property type="match status" value="1"/>
</dbReference>
<evidence type="ECO:0000256" key="1">
    <source>
        <dbReference type="ARBA" id="ARBA00004651"/>
    </source>
</evidence>
<evidence type="ECO:0000256" key="7">
    <source>
        <dbReference type="SAM" id="Phobius"/>
    </source>
</evidence>
<name>A0ABT3ZEA9_9HYPH</name>
<evidence type="ECO:0000256" key="2">
    <source>
        <dbReference type="ARBA" id="ARBA00007977"/>
    </source>
</evidence>
<feature type="transmembrane region" description="Helical" evidence="7">
    <location>
        <begin position="107"/>
        <end position="125"/>
    </location>
</feature>